<dbReference type="Proteomes" id="UP000008672">
    <property type="component" value="Unassembled WGS sequence"/>
</dbReference>
<reference evidence="3" key="3">
    <citation type="submission" date="2025-09" db="UniProtKB">
        <authorList>
            <consortium name="Ensembl"/>
        </authorList>
    </citation>
    <scope>IDENTIFICATION</scope>
</reference>
<reference evidence="4" key="1">
    <citation type="submission" date="2011-08" db="EMBL/GenBank/DDBJ databases">
        <title>The draft genome of Latimeria chalumnae.</title>
        <authorList>
            <person name="Di Palma F."/>
            <person name="Alfoldi J."/>
            <person name="Johnson J."/>
            <person name="Berlin A."/>
            <person name="Gnerre S."/>
            <person name="Jaffe D."/>
            <person name="MacCallum I."/>
            <person name="Young S."/>
            <person name="Walker B.J."/>
            <person name="Lander E."/>
            <person name="Lindblad-Toh K."/>
        </authorList>
    </citation>
    <scope>NUCLEOTIDE SEQUENCE [LARGE SCALE GENOMIC DNA]</scope>
    <source>
        <strain evidence="4">Wild caught</strain>
    </source>
</reference>
<feature type="coiled-coil region" evidence="1">
    <location>
        <begin position="4"/>
        <end position="74"/>
    </location>
</feature>
<accession>H3BFZ9</accession>
<dbReference type="GeneTree" id="ENSGT00430000031027"/>
<protein>
    <submittedName>
        <fullName evidence="3">Coiled-coil domain containing 92B</fullName>
    </submittedName>
</protein>
<dbReference type="eggNOG" id="ENOG502S0PC">
    <property type="taxonomic scope" value="Eukaryota"/>
</dbReference>
<keyword evidence="4" id="KW-1185">Reference proteome</keyword>
<feature type="compositionally biased region" description="Basic and acidic residues" evidence="2">
    <location>
        <begin position="118"/>
        <end position="134"/>
    </location>
</feature>
<sequence length="158" mass="18364">DDCGKELEERCKNIEAKISEKECENTELRKELKHKESLVAALRASLREKERKFLEELKRRSHRVTILNTELQKQTESAAYLSFQLHAVKQKLVGSRQTSRSSDRPPDRSLPMQFARKSGTEHTLDKGSLKDSVHTRRQSNIEELEPMPDPALFLQPRR</sequence>
<dbReference type="PANTHER" id="PTHR14882">
    <property type="entry name" value="COILED-COIL DOMAIN-CONTAINING 74A"/>
    <property type="match status" value="1"/>
</dbReference>
<dbReference type="STRING" id="7897.ENSLACP00000020820"/>
<evidence type="ECO:0000256" key="1">
    <source>
        <dbReference type="SAM" id="Coils"/>
    </source>
</evidence>
<dbReference type="AlphaFoldDB" id="H3BFZ9"/>
<evidence type="ECO:0000313" key="4">
    <source>
        <dbReference type="Proteomes" id="UP000008672"/>
    </source>
</evidence>
<proteinExistence type="predicted"/>
<dbReference type="OMA" id="EERCKNI"/>
<dbReference type="Ensembl" id="ENSLACT00000020960.1">
    <property type="protein sequence ID" value="ENSLACP00000020820.1"/>
    <property type="gene ID" value="ENSLACG00000018290.1"/>
</dbReference>
<dbReference type="EMBL" id="AFYH01008553">
    <property type="status" value="NOT_ANNOTATED_CDS"/>
    <property type="molecule type" value="Genomic_DNA"/>
</dbReference>
<evidence type="ECO:0000256" key="2">
    <source>
        <dbReference type="SAM" id="MobiDB-lite"/>
    </source>
</evidence>
<dbReference type="InterPro" id="IPR040370">
    <property type="entry name" value="CCDC74A/CCDC74B/CCDC92"/>
</dbReference>
<name>H3BFZ9_LATCH</name>
<feature type="region of interest" description="Disordered" evidence="2">
    <location>
        <begin position="92"/>
        <end position="158"/>
    </location>
</feature>
<dbReference type="HOGENOM" id="CLU_089842_1_0_1"/>
<organism evidence="3 4">
    <name type="scientific">Latimeria chalumnae</name>
    <name type="common">Coelacanth</name>
    <dbReference type="NCBI Taxonomy" id="7897"/>
    <lineage>
        <taxon>Eukaryota</taxon>
        <taxon>Metazoa</taxon>
        <taxon>Chordata</taxon>
        <taxon>Craniata</taxon>
        <taxon>Vertebrata</taxon>
        <taxon>Euteleostomi</taxon>
        <taxon>Coelacanthiformes</taxon>
        <taxon>Coelacanthidae</taxon>
        <taxon>Latimeria</taxon>
    </lineage>
</organism>
<dbReference type="PANTHER" id="PTHR14882:SF3">
    <property type="entry name" value="COILED-COIL DOMAIN CONTAINING 92B"/>
    <property type="match status" value="1"/>
</dbReference>
<gene>
    <name evidence="3" type="primary">CCDC92B</name>
</gene>
<evidence type="ECO:0000313" key="3">
    <source>
        <dbReference type="Ensembl" id="ENSLACP00000020820.1"/>
    </source>
</evidence>
<keyword evidence="1" id="KW-0175">Coiled coil</keyword>
<reference evidence="3" key="2">
    <citation type="submission" date="2025-08" db="UniProtKB">
        <authorList>
            <consortium name="Ensembl"/>
        </authorList>
    </citation>
    <scope>IDENTIFICATION</scope>
</reference>
<dbReference type="InParanoid" id="H3BFZ9"/>